<dbReference type="Proteomes" id="UP000029278">
    <property type="component" value="Unassembled WGS sequence"/>
</dbReference>
<accession>A0A091A5V4</accession>
<dbReference type="AlphaFoldDB" id="A0A091A5V4"/>
<gene>
    <name evidence="1" type="ORF">DJ90_6268</name>
</gene>
<keyword evidence="2" id="KW-1185">Reference proteome</keyword>
<evidence type="ECO:0000313" key="2">
    <source>
        <dbReference type="Proteomes" id="UP000029278"/>
    </source>
</evidence>
<proteinExistence type="predicted"/>
<dbReference type="HOGENOM" id="CLU_3409805_0_0_9"/>
<protein>
    <submittedName>
        <fullName evidence="1">Uncharacterized protein</fullName>
    </submittedName>
</protein>
<reference evidence="1 2" key="1">
    <citation type="submission" date="2014-04" db="EMBL/GenBank/DDBJ databases">
        <authorList>
            <person name="Bishop-Lilly K.A."/>
            <person name="Broomall S.M."/>
            <person name="Chain P.S."/>
            <person name="Chertkov O."/>
            <person name="Coyne S.R."/>
            <person name="Daligault H.E."/>
            <person name="Davenport K.W."/>
            <person name="Erkkila T."/>
            <person name="Frey K.G."/>
            <person name="Gibbons H.S."/>
            <person name="Gu W."/>
            <person name="Jaissle J."/>
            <person name="Johnson S.L."/>
            <person name="Koroleva G.I."/>
            <person name="Ladner J.T."/>
            <person name="Lo C.-C."/>
            <person name="Minogue T.D."/>
            <person name="Munk C."/>
            <person name="Palacios G.F."/>
            <person name="Redden C.L."/>
            <person name="Rosenzweig C.N."/>
            <person name="Scholz M.B."/>
            <person name="Teshima H."/>
            <person name="Xu Y."/>
        </authorList>
    </citation>
    <scope>NUCLEOTIDE SEQUENCE [LARGE SCALE GENOMIC DNA]</scope>
    <source>
        <strain evidence="1 2">8244</strain>
    </source>
</reference>
<name>A0A091A5V4_PAEMA</name>
<evidence type="ECO:0000313" key="1">
    <source>
        <dbReference type="EMBL" id="KFN11631.1"/>
    </source>
</evidence>
<organism evidence="1 2">
    <name type="scientific">Paenibacillus macerans</name>
    <name type="common">Bacillus macerans</name>
    <dbReference type="NCBI Taxonomy" id="44252"/>
    <lineage>
        <taxon>Bacteria</taxon>
        <taxon>Bacillati</taxon>
        <taxon>Bacillota</taxon>
        <taxon>Bacilli</taxon>
        <taxon>Bacillales</taxon>
        <taxon>Paenibacillaceae</taxon>
        <taxon>Paenibacillus</taxon>
    </lineage>
</organism>
<dbReference type="STRING" id="44252.DJ90_6268"/>
<dbReference type="EMBL" id="JMQA01000007">
    <property type="protein sequence ID" value="KFN11631.1"/>
    <property type="molecule type" value="Genomic_DNA"/>
</dbReference>
<comment type="caution">
    <text evidence="1">The sequence shown here is derived from an EMBL/GenBank/DDBJ whole genome shotgun (WGS) entry which is preliminary data.</text>
</comment>
<sequence length="29" mass="3310">MDMDGYRWMKTVKSVRPVMAGKALALLQI</sequence>